<dbReference type="SUPFAM" id="SSF47384">
    <property type="entry name" value="Homodimeric domain of signal transducing histidine kinase"/>
    <property type="match status" value="1"/>
</dbReference>
<dbReference type="InterPro" id="IPR003594">
    <property type="entry name" value="HATPase_dom"/>
</dbReference>
<gene>
    <name evidence="6" type="ORF">GCM10009119_05150</name>
</gene>
<dbReference type="SUPFAM" id="SSF55874">
    <property type="entry name" value="ATPase domain of HSP90 chaperone/DNA topoisomerase II/histidine kinase"/>
    <property type="match status" value="1"/>
</dbReference>
<dbReference type="InterPro" id="IPR011123">
    <property type="entry name" value="Y_Y_Y"/>
</dbReference>
<evidence type="ECO:0000256" key="3">
    <source>
        <dbReference type="ARBA" id="ARBA00022553"/>
    </source>
</evidence>
<evidence type="ECO:0000256" key="1">
    <source>
        <dbReference type="ARBA" id="ARBA00000085"/>
    </source>
</evidence>
<evidence type="ECO:0000256" key="4">
    <source>
        <dbReference type="SAM" id="SignalP"/>
    </source>
</evidence>
<dbReference type="Gene3D" id="1.10.287.130">
    <property type="match status" value="1"/>
</dbReference>
<dbReference type="SMART" id="SM00065">
    <property type="entry name" value="GAF"/>
    <property type="match status" value="1"/>
</dbReference>
<dbReference type="SMART" id="SM00388">
    <property type="entry name" value="HisKA"/>
    <property type="match status" value="1"/>
</dbReference>
<proteinExistence type="predicted"/>
<dbReference type="PRINTS" id="PR00344">
    <property type="entry name" value="BCTRLSENSOR"/>
</dbReference>
<evidence type="ECO:0000259" key="5">
    <source>
        <dbReference type="PROSITE" id="PS50109"/>
    </source>
</evidence>
<dbReference type="Pfam" id="PF07494">
    <property type="entry name" value="Reg_prop"/>
    <property type="match status" value="2"/>
</dbReference>
<sequence length="1457" mass="162537">MNRSNSPITHALLLLLLLLSLTYSTQAQDKIQTIEPAYLSVADGVASPTVNAVIQDSFGLIWIGTANGLQKYDGYKFQTFKNIPGNASSLQNNFVWALLEDDNHDIWVSNNRGVSKYIRKTNEFKNYDFAPTFNFTPNSEVAGFKFLIDSQNRLWLTSITVQLALYDPGTDAWNYANYELPNAAESVHTGFSPALAEDHNGDLWLSTPTNGLMRQKKLEKAFKPVPTDKFGGINFVDDDLITGLYADQSNTLWMTTRNGVYKYDIKTETFKTLKEYESRVGEIWNNWNMIAADPQGNIWISNNFRGMLKFDGISDHYTEIEIAGKVIMRTYGWNITLTQFMIDQSGIFWIGSRESGLVKYDPVNKPFQYLGHDVSNPNSLSAGGVFGIQASKITPGRVYVGSRGNGLTVYDPLQQSFERVTFKVEEDFFGGSARSIAEASDGSLWLGTWGDGVIELDKNYKEIRRYKTDSTDENTISNNQVRALKPDGKGQVWIGTNSGLNILDTKTNTIKRVASKQTRQYPDEVVAEVEKLIATDQKIASIEKIVDNQNLSESFEISKSGTYWLMAVGEIDGVSRADYGWIENEVKDTVWLMGDFDHTYYAGGDPKNRVELGSVQLEPGKYTLRYLTDDSHAFDKWNADKPNQTALYGIAVLNSQDGNEFQFLQTPQLPEQEELVINGINVNDIEIAGKYVWVATAGTGLDRIDPATNQVKHFAHDPLDNSSLIFDNILDIHADSQGMIWLATQEGLNKLDPATDTFIRYTEADGLATNLIQGIVEGDDGEMWIASQSGLSQMVTNENLGKITFINYNSSDGLGADVFLSLASTRAADGRFYFGGEHGLTTFSSISSNKTPPSIIISNLFISNKSIIDMKENSPLTESLLATESITLDFYQNNLAFEFAALHYANPQKNQYAHMLKGYDEDWIYDNRNFVGYTNLDPGEYELLVRASNAYGIWNEEGKSLKITILAPWWKTWWAYLSYVFIAGLLAVTIGRVQRRRVVDRERQQSAIREANFKAEAQKERRKNIELISEIGKDITSSLSIQNIINTVYLHVNKLMDASVFGIGIFNKTTQSLEFPATKENGTTLPAYTYSLDDKNRPASWCYKNKKEILSNDFENDHHHYIEVIPAVAAGDNTQSLVYLPLINKDKIVGVLTAQSFEKNAYTDFHLEILRSIATYAALAIDNAEAYRNLKSTQAQLIQSEKMASLGELTAGIAHEIQNPLNFVNNFSEVSEELIDELKEELADGNSESVSEILAFLKDNISKINHHGKRADSIVKGMLQHSRKSEGKKESTDLNQLAEECLGLSYHGLRAKDKSFQADFKTDLEPNLPKVEVIRQDLGRVLLNLINNAFYAVDEKAKSGTASPDYQPRVTVSNVQSLPVNGTLGQIQISVSDNGHGIPETIKDKIFQPFFTTKPAGSGTGLGLSLSYDIVRAHGGELKVETTAGEGSVFMIQLPVV</sequence>
<dbReference type="CDD" id="cd00082">
    <property type="entry name" value="HisKA"/>
    <property type="match status" value="1"/>
</dbReference>
<dbReference type="InterPro" id="IPR003018">
    <property type="entry name" value="GAF"/>
</dbReference>
<dbReference type="SUPFAM" id="SSF63829">
    <property type="entry name" value="Calcium-dependent phosphotriesterase"/>
    <property type="match status" value="2"/>
</dbReference>
<dbReference type="Pfam" id="PF07495">
    <property type="entry name" value="Y_Y_Y"/>
    <property type="match status" value="1"/>
</dbReference>
<dbReference type="PANTHER" id="PTHR43547">
    <property type="entry name" value="TWO-COMPONENT HISTIDINE KINASE"/>
    <property type="match status" value="1"/>
</dbReference>
<dbReference type="InterPro" id="IPR036097">
    <property type="entry name" value="HisK_dim/P_sf"/>
</dbReference>
<reference evidence="6 7" key="1">
    <citation type="journal article" date="2019" name="Int. J. Syst. Evol. Microbiol.">
        <title>The Global Catalogue of Microorganisms (GCM) 10K type strain sequencing project: providing services to taxonomists for standard genome sequencing and annotation.</title>
        <authorList>
            <consortium name="The Broad Institute Genomics Platform"/>
            <consortium name="The Broad Institute Genome Sequencing Center for Infectious Disease"/>
            <person name="Wu L."/>
            <person name="Ma J."/>
        </authorList>
    </citation>
    <scope>NUCLEOTIDE SEQUENCE [LARGE SCALE GENOMIC DNA]</scope>
    <source>
        <strain evidence="6 7">JCM 16112</strain>
    </source>
</reference>
<dbReference type="Gene3D" id="2.130.10.10">
    <property type="entry name" value="YVTN repeat-like/Quinoprotein amine dehydrogenase"/>
    <property type="match status" value="3"/>
</dbReference>
<dbReference type="InterPro" id="IPR005467">
    <property type="entry name" value="His_kinase_dom"/>
</dbReference>
<dbReference type="InterPro" id="IPR015943">
    <property type="entry name" value="WD40/YVTN_repeat-like_dom_sf"/>
</dbReference>
<dbReference type="InterPro" id="IPR004358">
    <property type="entry name" value="Sig_transdc_His_kin-like_C"/>
</dbReference>
<dbReference type="Pfam" id="PF13185">
    <property type="entry name" value="GAF_2"/>
    <property type="match status" value="1"/>
</dbReference>
<evidence type="ECO:0000256" key="2">
    <source>
        <dbReference type="ARBA" id="ARBA00012438"/>
    </source>
</evidence>
<dbReference type="EC" id="2.7.13.3" evidence="2"/>
<dbReference type="InterPro" id="IPR011110">
    <property type="entry name" value="Reg_prop"/>
</dbReference>
<name>A0ABN1MWH6_9BACT</name>
<comment type="catalytic activity">
    <reaction evidence="1">
        <text>ATP + protein L-histidine = ADP + protein N-phospho-L-histidine.</text>
        <dbReference type="EC" id="2.7.13.3"/>
    </reaction>
</comment>
<feature type="domain" description="Histidine kinase" evidence="5">
    <location>
        <begin position="1212"/>
        <end position="1457"/>
    </location>
</feature>
<protein>
    <recommendedName>
        <fullName evidence="2">histidine kinase</fullName>
        <ecNumber evidence="2">2.7.13.3</ecNumber>
    </recommendedName>
</protein>
<dbReference type="Pfam" id="PF02518">
    <property type="entry name" value="HATPase_c"/>
    <property type="match status" value="1"/>
</dbReference>
<dbReference type="InterPro" id="IPR029016">
    <property type="entry name" value="GAF-like_dom_sf"/>
</dbReference>
<accession>A0ABN1MWH6</accession>
<comment type="caution">
    <text evidence="6">The sequence shown here is derived from an EMBL/GenBank/DDBJ whole genome shotgun (WGS) entry which is preliminary data.</text>
</comment>
<keyword evidence="7" id="KW-1185">Reference proteome</keyword>
<evidence type="ECO:0000313" key="6">
    <source>
        <dbReference type="EMBL" id="GAA0877547.1"/>
    </source>
</evidence>
<feature type="signal peptide" evidence="4">
    <location>
        <begin position="1"/>
        <end position="27"/>
    </location>
</feature>
<dbReference type="SUPFAM" id="SSF55781">
    <property type="entry name" value="GAF domain-like"/>
    <property type="match status" value="1"/>
</dbReference>
<evidence type="ECO:0000313" key="7">
    <source>
        <dbReference type="Proteomes" id="UP001500469"/>
    </source>
</evidence>
<dbReference type="RefSeq" id="WP_343848243.1">
    <property type="nucleotide sequence ID" value="NZ_BAAAFI010000002.1"/>
</dbReference>
<dbReference type="Gene3D" id="2.60.40.10">
    <property type="entry name" value="Immunoglobulins"/>
    <property type="match status" value="1"/>
</dbReference>
<dbReference type="Gene3D" id="3.30.565.10">
    <property type="entry name" value="Histidine kinase-like ATPase, C-terminal domain"/>
    <property type="match status" value="1"/>
</dbReference>
<dbReference type="InterPro" id="IPR036890">
    <property type="entry name" value="HATPase_C_sf"/>
</dbReference>
<dbReference type="EMBL" id="BAAAFI010000002">
    <property type="protein sequence ID" value="GAA0877547.1"/>
    <property type="molecule type" value="Genomic_DNA"/>
</dbReference>
<feature type="chain" id="PRO_5045748122" description="histidine kinase" evidence="4">
    <location>
        <begin position="28"/>
        <end position="1457"/>
    </location>
</feature>
<dbReference type="InterPro" id="IPR003661">
    <property type="entry name" value="HisK_dim/P_dom"/>
</dbReference>
<keyword evidence="4" id="KW-0732">Signal</keyword>
<dbReference type="InterPro" id="IPR013783">
    <property type="entry name" value="Ig-like_fold"/>
</dbReference>
<dbReference type="Gene3D" id="3.30.450.40">
    <property type="match status" value="1"/>
</dbReference>
<dbReference type="SUPFAM" id="SSF101898">
    <property type="entry name" value="NHL repeat"/>
    <property type="match status" value="1"/>
</dbReference>
<organism evidence="6 7">
    <name type="scientific">Algoriphagus jejuensis</name>
    <dbReference type="NCBI Taxonomy" id="419934"/>
    <lineage>
        <taxon>Bacteria</taxon>
        <taxon>Pseudomonadati</taxon>
        <taxon>Bacteroidota</taxon>
        <taxon>Cytophagia</taxon>
        <taxon>Cytophagales</taxon>
        <taxon>Cyclobacteriaceae</taxon>
        <taxon>Algoriphagus</taxon>
    </lineage>
</organism>
<keyword evidence="3" id="KW-0597">Phosphoprotein</keyword>
<dbReference type="PROSITE" id="PS50109">
    <property type="entry name" value="HIS_KIN"/>
    <property type="match status" value="1"/>
</dbReference>
<dbReference type="Proteomes" id="UP001500469">
    <property type="component" value="Unassembled WGS sequence"/>
</dbReference>
<dbReference type="SMART" id="SM00387">
    <property type="entry name" value="HATPase_c"/>
    <property type="match status" value="1"/>
</dbReference>
<dbReference type="PANTHER" id="PTHR43547:SF2">
    <property type="entry name" value="HYBRID SIGNAL TRANSDUCTION HISTIDINE KINASE C"/>
    <property type="match status" value="1"/>
</dbReference>